<reference evidence="12" key="1">
    <citation type="submission" date="2011-02" db="EMBL/GenBank/DDBJ databases">
        <title>The complete genome of Planctomyces brasiliensis DSM 5305.</title>
        <authorList>
            <person name="Lucas S."/>
            <person name="Copeland A."/>
            <person name="Lapidus A."/>
            <person name="Bruce D."/>
            <person name="Goodwin L."/>
            <person name="Pitluck S."/>
            <person name="Kyrpides N."/>
            <person name="Mavromatis K."/>
            <person name="Pagani I."/>
            <person name="Ivanova N."/>
            <person name="Ovchinnikova G."/>
            <person name="Lu M."/>
            <person name="Detter J.C."/>
            <person name="Han C."/>
            <person name="Land M."/>
            <person name="Hauser L."/>
            <person name="Markowitz V."/>
            <person name="Cheng J.-F."/>
            <person name="Hugenholtz P."/>
            <person name="Woyke T."/>
            <person name="Wu D."/>
            <person name="Tindall B."/>
            <person name="Pomrenke H.G."/>
            <person name="Brambilla E."/>
            <person name="Klenk H.-P."/>
            <person name="Eisen J.A."/>
        </authorList>
    </citation>
    <scope>NUCLEOTIDE SEQUENCE [LARGE SCALE GENOMIC DNA]</scope>
    <source>
        <strain evidence="12">ATCC 49424 / DSM 5305 / JCM 21570 / NBRC 103401 / IFAM 1448</strain>
    </source>
</reference>
<dbReference type="AlphaFoldDB" id="F0SLF3"/>
<name>F0SLF3_RUBBR</name>
<evidence type="ECO:0000313" key="11">
    <source>
        <dbReference type="EMBL" id="ADY62059.1"/>
    </source>
</evidence>
<dbReference type="CDD" id="cd00075">
    <property type="entry name" value="HATPase"/>
    <property type="match status" value="1"/>
</dbReference>
<dbReference type="InterPro" id="IPR003661">
    <property type="entry name" value="HisK_dim/P_dom"/>
</dbReference>
<dbReference type="InterPro" id="IPR036890">
    <property type="entry name" value="HATPase_C_sf"/>
</dbReference>
<dbReference type="InterPro" id="IPR005467">
    <property type="entry name" value="His_kinase_dom"/>
</dbReference>
<evidence type="ECO:0000256" key="5">
    <source>
        <dbReference type="ARBA" id="ARBA00022741"/>
    </source>
</evidence>
<evidence type="ECO:0000256" key="3">
    <source>
        <dbReference type="ARBA" id="ARBA00022553"/>
    </source>
</evidence>
<dbReference type="Gene3D" id="1.10.287.130">
    <property type="match status" value="1"/>
</dbReference>
<evidence type="ECO:0000256" key="6">
    <source>
        <dbReference type="ARBA" id="ARBA00022777"/>
    </source>
</evidence>
<organism evidence="11 12">
    <name type="scientific">Rubinisphaera brasiliensis (strain ATCC 49424 / DSM 5305 / JCM 21570 / IAM 15109 / NBRC 103401 / IFAM 1448)</name>
    <name type="common">Planctomyces brasiliensis</name>
    <dbReference type="NCBI Taxonomy" id="756272"/>
    <lineage>
        <taxon>Bacteria</taxon>
        <taxon>Pseudomonadati</taxon>
        <taxon>Planctomycetota</taxon>
        <taxon>Planctomycetia</taxon>
        <taxon>Planctomycetales</taxon>
        <taxon>Planctomycetaceae</taxon>
        <taxon>Rubinisphaera</taxon>
    </lineage>
</organism>
<evidence type="ECO:0000259" key="10">
    <source>
        <dbReference type="PROSITE" id="PS50109"/>
    </source>
</evidence>
<dbReference type="PROSITE" id="PS50109">
    <property type="entry name" value="HIS_KIN"/>
    <property type="match status" value="1"/>
</dbReference>
<dbReference type="STRING" id="756272.Plabr_4487"/>
<keyword evidence="3" id="KW-0597">Phosphoprotein</keyword>
<dbReference type="GO" id="GO:0005524">
    <property type="term" value="F:ATP binding"/>
    <property type="evidence" value="ECO:0007669"/>
    <property type="project" value="UniProtKB-KW"/>
</dbReference>
<evidence type="ECO:0000256" key="1">
    <source>
        <dbReference type="ARBA" id="ARBA00000085"/>
    </source>
</evidence>
<dbReference type="KEGG" id="pbs:Plabr_4487"/>
<feature type="coiled-coil region" evidence="9">
    <location>
        <begin position="47"/>
        <end position="82"/>
    </location>
</feature>
<dbReference type="SMART" id="SM00387">
    <property type="entry name" value="HATPase_c"/>
    <property type="match status" value="1"/>
</dbReference>
<dbReference type="eggNOG" id="COG2205">
    <property type="taxonomic scope" value="Bacteria"/>
</dbReference>
<keyword evidence="12" id="KW-1185">Reference proteome</keyword>
<sequence>MKPELMSQTSSGDNLESLRREYEQMAQLAGGLAHELRNPLSTVCLNLEILKEDLKEAETARERRVRQRVDSIREECRRLEELLNEFLQFTRGLELTSEPTDLSQLVEKFIAFEKPQAAAAHVDISQHLASDLPPVLLDTRQFKSVLENLTRNAIQAMPHGGVLEFQTYAKDGSVFLDIIDSGEGIPEKNRGKIFSLFFSTKSAGSGLGLPTVRKIVEAHGGQITCESELGRGTRFQIELPVA</sequence>
<dbReference type="SUPFAM" id="SSF55874">
    <property type="entry name" value="ATPase domain of HSP90 chaperone/DNA topoisomerase II/histidine kinase"/>
    <property type="match status" value="1"/>
</dbReference>
<dbReference type="InterPro" id="IPR003594">
    <property type="entry name" value="HATPase_dom"/>
</dbReference>
<dbReference type="PANTHER" id="PTHR43065:SF46">
    <property type="entry name" value="C4-DICARBOXYLATE TRANSPORT SENSOR PROTEIN DCTB"/>
    <property type="match status" value="1"/>
</dbReference>
<keyword evidence="6 11" id="KW-0418">Kinase</keyword>
<keyword evidence="5" id="KW-0547">Nucleotide-binding</keyword>
<evidence type="ECO:0000313" key="12">
    <source>
        <dbReference type="Proteomes" id="UP000006860"/>
    </source>
</evidence>
<dbReference type="PRINTS" id="PR00344">
    <property type="entry name" value="BCTRLSENSOR"/>
</dbReference>
<dbReference type="InterPro" id="IPR004358">
    <property type="entry name" value="Sig_transdc_His_kin-like_C"/>
</dbReference>
<keyword evidence="9" id="KW-0175">Coiled coil</keyword>
<keyword evidence="8" id="KW-0902">Two-component regulatory system</keyword>
<proteinExistence type="predicted"/>
<evidence type="ECO:0000256" key="9">
    <source>
        <dbReference type="SAM" id="Coils"/>
    </source>
</evidence>
<protein>
    <recommendedName>
        <fullName evidence="2">histidine kinase</fullName>
        <ecNumber evidence="2">2.7.13.3</ecNumber>
    </recommendedName>
</protein>
<dbReference type="EC" id="2.7.13.3" evidence="2"/>
<dbReference type="Pfam" id="PF00512">
    <property type="entry name" value="HisKA"/>
    <property type="match status" value="1"/>
</dbReference>
<dbReference type="SUPFAM" id="SSF47384">
    <property type="entry name" value="Homodimeric domain of signal transducing histidine kinase"/>
    <property type="match status" value="1"/>
</dbReference>
<accession>F0SLF3</accession>
<feature type="domain" description="Histidine kinase" evidence="10">
    <location>
        <begin position="31"/>
        <end position="242"/>
    </location>
</feature>
<dbReference type="HOGENOM" id="CLU_000445_89_1_0"/>
<keyword evidence="4" id="KW-0808">Transferase</keyword>
<dbReference type="SMART" id="SM00388">
    <property type="entry name" value="HisKA"/>
    <property type="match status" value="1"/>
</dbReference>
<dbReference type="CDD" id="cd00082">
    <property type="entry name" value="HisKA"/>
    <property type="match status" value="1"/>
</dbReference>
<dbReference type="Gene3D" id="3.30.565.10">
    <property type="entry name" value="Histidine kinase-like ATPase, C-terminal domain"/>
    <property type="match status" value="1"/>
</dbReference>
<dbReference type="InterPro" id="IPR036097">
    <property type="entry name" value="HisK_dim/P_sf"/>
</dbReference>
<dbReference type="Pfam" id="PF02518">
    <property type="entry name" value="HATPase_c"/>
    <property type="match status" value="1"/>
</dbReference>
<dbReference type="Proteomes" id="UP000006860">
    <property type="component" value="Chromosome"/>
</dbReference>
<keyword evidence="7" id="KW-0067">ATP-binding</keyword>
<gene>
    <name evidence="11" type="ordered locus">Plabr_4487</name>
</gene>
<dbReference type="GO" id="GO:0000155">
    <property type="term" value="F:phosphorelay sensor kinase activity"/>
    <property type="evidence" value="ECO:0007669"/>
    <property type="project" value="InterPro"/>
</dbReference>
<evidence type="ECO:0000256" key="8">
    <source>
        <dbReference type="ARBA" id="ARBA00023012"/>
    </source>
</evidence>
<comment type="catalytic activity">
    <reaction evidence="1">
        <text>ATP + protein L-histidine = ADP + protein N-phospho-L-histidine.</text>
        <dbReference type="EC" id="2.7.13.3"/>
    </reaction>
</comment>
<evidence type="ECO:0000256" key="7">
    <source>
        <dbReference type="ARBA" id="ARBA00022840"/>
    </source>
</evidence>
<dbReference type="RefSeq" id="WP_013630764.1">
    <property type="nucleotide sequence ID" value="NC_015174.1"/>
</dbReference>
<dbReference type="PANTHER" id="PTHR43065">
    <property type="entry name" value="SENSOR HISTIDINE KINASE"/>
    <property type="match status" value="1"/>
</dbReference>
<evidence type="ECO:0000256" key="2">
    <source>
        <dbReference type="ARBA" id="ARBA00012438"/>
    </source>
</evidence>
<evidence type="ECO:0000256" key="4">
    <source>
        <dbReference type="ARBA" id="ARBA00022679"/>
    </source>
</evidence>
<dbReference type="EMBL" id="CP002546">
    <property type="protein sequence ID" value="ADY62059.1"/>
    <property type="molecule type" value="Genomic_DNA"/>
</dbReference>